<reference evidence="9" key="1">
    <citation type="submission" date="2020-06" db="EMBL/GenBank/DDBJ databases">
        <authorList>
            <person name="Li T."/>
            <person name="Hu X."/>
            <person name="Zhang T."/>
            <person name="Song X."/>
            <person name="Zhang H."/>
            <person name="Dai N."/>
            <person name="Sheng W."/>
            <person name="Hou X."/>
            <person name="Wei L."/>
        </authorList>
    </citation>
    <scope>NUCLEOTIDE SEQUENCE</scope>
    <source>
        <strain evidence="9">G01</strain>
        <tissue evidence="9">Leaf</tissue>
    </source>
</reference>
<evidence type="ECO:0000256" key="3">
    <source>
        <dbReference type="ARBA" id="ARBA00022679"/>
    </source>
</evidence>
<evidence type="ECO:0000256" key="1">
    <source>
        <dbReference type="ARBA" id="ARBA00000885"/>
    </source>
</evidence>
<dbReference type="CDD" id="cd00078">
    <property type="entry name" value="HECTc"/>
    <property type="match status" value="1"/>
</dbReference>
<dbReference type="PROSITE" id="PS50237">
    <property type="entry name" value="HECT"/>
    <property type="match status" value="1"/>
</dbReference>
<keyword evidence="4 7" id="KW-0833">Ubl conjugation pathway</keyword>
<comment type="caution">
    <text evidence="9">The sequence shown here is derived from an EMBL/GenBank/DDBJ whole genome shotgun (WGS) entry which is preliminary data.</text>
</comment>
<dbReference type="EMBL" id="JACGWK010000009">
    <property type="protein sequence ID" value="KAL0333415.1"/>
    <property type="molecule type" value="Genomic_DNA"/>
</dbReference>
<comment type="catalytic activity">
    <reaction evidence="1">
        <text>S-ubiquitinyl-[E2 ubiquitin-conjugating enzyme]-L-cysteine + [acceptor protein]-L-lysine = [E2 ubiquitin-conjugating enzyme]-L-cysteine + N(6)-ubiquitinyl-[acceptor protein]-L-lysine.</text>
        <dbReference type="EC" id="2.3.2.26"/>
    </reaction>
</comment>
<dbReference type="Gene3D" id="3.30.2410.10">
    <property type="entry name" value="Hect, E3 ligase catalytic domain"/>
    <property type="match status" value="1"/>
</dbReference>
<dbReference type="SMART" id="SM00119">
    <property type="entry name" value="HECTc"/>
    <property type="match status" value="1"/>
</dbReference>
<dbReference type="GO" id="GO:0000209">
    <property type="term" value="P:protein polyubiquitination"/>
    <property type="evidence" value="ECO:0007669"/>
    <property type="project" value="InterPro"/>
</dbReference>
<dbReference type="Gene3D" id="3.30.2160.10">
    <property type="entry name" value="Hect, E3 ligase catalytic domain"/>
    <property type="match status" value="1"/>
</dbReference>
<dbReference type="InterPro" id="IPR044611">
    <property type="entry name" value="E3A/B/C-like"/>
</dbReference>
<evidence type="ECO:0000256" key="6">
    <source>
        <dbReference type="ARBA" id="ARBA00061247"/>
    </source>
</evidence>
<name>A0AAW2MRR1_9LAMI</name>
<gene>
    <name evidence="9" type="ORF">Sangu_1497700</name>
</gene>
<dbReference type="InterPro" id="IPR035983">
    <property type="entry name" value="Hect_E3_ubiquitin_ligase"/>
</dbReference>
<dbReference type="GO" id="GO:0061630">
    <property type="term" value="F:ubiquitin protein ligase activity"/>
    <property type="evidence" value="ECO:0007669"/>
    <property type="project" value="UniProtKB-EC"/>
</dbReference>
<sequence>MDKVSRRLAGEGTGPGSRSIEVVIRRGHIFEDGLQQLNSLGSRLKSAIHVSFVSESGLPEAGLDYGGLSKEFLTDLSKVAFSAEYGLFCQTSTSDRLLIPNTTARYLDNGIQMIEFLGRIVGKALYEGILLDFYFSQVFVQKLLGRYSFLDELSLSILSFTGIMYVKHYDGDVEDLSLDFTVTEESLGKRHVVELKPGGKDISVTNENKLQYVHAMADYKLNRQILPFSNAFYRGLTDLISPSWLKLFNASEFNQLLSGGDHDIDVEDLRKNAQYTGGYSEGSRTIKLFGSSAIYKAALSQVFAGFEPRERCMLLKFVTSCSRAPLLGFKHLHPAFTIHKVACDAPLWASFEDRMWIDFHQLLHVIYSEASNIQTCEHFESKTSIYAINSNAGFELS</sequence>
<organism evidence="9">
    <name type="scientific">Sesamum angustifolium</name>
    <dbReference type="NCBI Taxonomy" id="2727405"/>
    <lineage>
        <taxon>Eukaryota</taxon>
        <taxon>Viridiplantae</taxon>
        <taxon>Streptophyta</taxon>
        <taxon>Embryophyta</taxon>
        <taxon>Tracheophyta</taxon>
        <taxon>Spermatophyta</taxon>
        <taxon>Magnoliopsida</taxon>
        <taxon>eudicotyledons</taxon>
        <taxon>Gunneridae</taxon>
        <taxon>Pentapetalae</taxon>
        <taxon>asterids</taxon>
        <taxon>lamiids</taxon>
        <taxon>Lamiales</taxon>
        <taxon>Pedaliaceae</taxon>
        <taxon>Sesamum</taxon>
    </lineage>
</organism>
<comment type="function">
    <text evidence="5">Probable E3 ubiquitin-protein ligase which mediates ubiquitination and subsequent proteasomal degradation of target proteins.</text>
</comment>
<dbReference type="EC" id="2.3.2.26" evidence="2"/>
<comment type="caution">
    <text evidence="7">Lacks conserved residue(s) required for the propagation of feature annotation.</text>
</comment>
<dbReference type="PANTHER" id="PTHR45700:SF2">
    <property type="entry name" value="UBIQUITIN-PROTEIN LIGASE E3C"/>
    <property type="match status" value="1"/>
</dbReference>
<evidence type="ECO:0000313" key="9">
    <source>
        <dbReference type="EMBL" id="KAL0333415.1"/>
    </source>
</evidence>
<keyword evidence="3" id="KW-0808">Transferase</keyword>
<proteinExistence type="inferred from homology"/>
<dbReference type="GO" id="GO:0006511">
    <property type="term" value="P:ubiquitin-dependent protein catabolic process"/>
    <property type="evidence" value="ECO:0007669"/>
    <property type="project" value="TreeGrafter"/>
</dbReference>
<evidence type="ECO:0000256" key="2">
    <source>
        <dbReference type="ARBA" id="ARBA00012485"/>
    </source>
</evidence>
<dbReference type="InterPro" id="IPR000569">
    <property type="entry name" value="HECT_dom"/>
</dbReference>
<accession>A0AAW2MRR1</accession>
<comment type="similarity">
    <text evidence="6">Belongs to the UPL family.</text>
</comment>
<protein>
    <recommendedName>
        <fullName evidence="2">HECT-type E3 ubiquitin transferase</fullName>
        <ecNumber evidence="2">2.3.2.26</ecNumber>
    </recommendedName>
</protein>
<feature type="domain" description="HECT" evidence="8">
    <location>
        <begin position="44"/>
        <end position="337"/>
    </location>
</feature>
<evidence type="ECO:0000256" key="7">
    <source>
        <dbReference type="PROSITE-ProRule" id="PRU00104"/>
    </source>
</evidence>
<dbReference type="Gene3D" id="3.90.1750.10">
    <property type="entry name" value="Hect, E3 ligase catalytic domains"/>
    <property type="match status" value="1"/>
</dbReference>
<dbReference type="PANTHER" id="PTHR45700">
    <property type="entry name" value="UBIQUITIN-PROTEIN LIGASE E3C"/>
    <property type="match status" value="1"/>
</dbReference>
<evidence type="ECO:0000259" key="8">
    <source>
        <dbReference type="PROSITE" id="PS50237"/>
    </source>
</evidence>
<dbReference type="AlphaFoldDB" id="A0AAW2MRR1"/>
<dbReference type="FunFam" id="3.30.2160.10:FF:000002">
    <property type="entry name" value="Putative Ubiquitin-protein ligase E3C"/>
    <property type="match status" value="1"/>
</dbReference>
<dbReference type="Pfam" id="PF00632">
    <property type="entry name" value="HECT"/>
    <property type="match status" value="1"/>
</dbReference>
<evidence type="ECO:0000256" key="5">
    <source>
        <dbReference type="ARBA" id="ARBA00057703"/>
    </source>
</evidence>
<dbReference type="SUPFAM" id="SSF56204">
    <property type="entry name" value="Hect, E3 ligase catalytic domain"/>
    <property type="match status" value="1"/>
</dbReference>
<evidence type="ECO:0000256" key="4">
    <source>
        <dbReference type="ARBA" id="ARBA00022786"/>
    </source>
</evidence>
<reference evidence="9" key="2">
    <citation type="journal article" date="2024" name="Plant">
        <title>Genomic evolution and insights into agronomic trait innovations of Sesamum species.</title>
        <authorList>
            <person name="Miao H."/>
            <person name="Wang L."/>
            <person name="Qu L."/>
            <person name="Liu H."/>
            <person name="Sun Y."/>
            <person name="Le M."/>
            <person name="Wang Q."/>
            <person name="Wei S."/>
            <person name="Zheng Y."/>
            <person name="Lin W."/>
            <person name="Duan Y."/>
            <person name="Cao H."/>
            <person name="Xiong S."/>
            <person name="Wang X."/>
            <person name="Wei L."/>
            <person name="Li C."/>
            <person name="Ma Q."/>
            <person name="Ju M."/>
            <person name="Zhao R."/>
            <person name="Li G."/>
            <person name="Mu C."/>
            <person name="Tian Q."/>
            <person name="Mei H."/>
            <person name="Zhang T."/>
            <person name="Gao T."/>
            <person name="Zhang H."/>
        </authorList>
    </citation>
    <scope>NUCLEOTIDE SEQUENCE</scope>
    <source>
        <strain evidence="9">G01</strain>
    </source>
</reference>